<dbReference type="SUPFAM" id="SSF53254">
    <property type="entry name" value="Phosphoglycerate mutase-like"/>
    <property type="match status" value="1"/>
</dbReference>
<evidence type="ECO:0000313" key="3">
    <source>
        <dbReference type="EMBL" id="AAZ59861.1"/>
    </source>
</evidence>
<dbReference type="EC" id="5.4.2.-" evidence="3"/>
<dbReference type="InterPro" id="IPR013078">
    <property type="entry name" value="His_Pase_superF_clade-1"/>
</dbReference>
<protein>
    <submittedName>
        <fullName evidence="3">Phosphoglycerate mutase</fullName>
        <ecNumber evidence="3">5.4.2.-</ecNumber>
    </submittedName>
</protein>
<dbReference type="KEGG" id="reu:Reut_A0479"/>
<dbReference type="GO" id="GO:0005829">
    <property type="term" value="C:cytosol"/>
    <property type="evidence" value="ECO:0007669"/>
    <property type="project" value="TreeGrafter"/>
</dbReference>
<dbReference type="PANTHER" id="PTHR48100">
    <property type="entry name" value="BROAD-SPECIFICITY PHOSPHATASE YOR283W-RELATED"/>
    <property type="match status" value="1"/>
</dbReference>
<sequence>MQGKGMLQSSGPHSLAYTHLIVIRHGETAWNRERRLQGQLDIPLNETGEAQARALAAALAGEPIDAVYSSDLGRAMQTAAPLAETLGLKVRSEPRLRERSYGTLQGMTYAEVAEKLPEDFARWQARVPDYTPPQGESLAQFHERAVEIALSLSRRHPGERIALVAHGGVLDCLYREATGMTLEAPRQHELLNASINRLRSDSHHLTLAQWGDVTHLETLALDEVDRRVP</sequence>
<dbReference type="AlphaFoldDB" id="Q475S2"/>
<gene>
    <name evidence="3" type="ordered locus">Reut_A0479</name>
</gene>
<dbReference type="STRING" id="264198.Reut_A0479"/>
<dbReference type="eggNOG" id="COG0406">
    <property type="taxonomic scope" value="Bacteria"/>
</dbReference>
<reference evidence="3" key="1">
    <citation type="submission" date="2005-08" db="EMBL/GenBank/DDBJ databases">
        <title>Complete sequence of Chromosome1 of Ralstonia eutropha JMP134.</title>
        <authorList>
            <person name="Copeland A."/>
            <person name="Lucas S."/>
            <person name="Lapidus A."/>
            <person name="Barry K."/>
            <person name="Detter J.C."/>
            <person name="Glavina T."/>
            <person name="Hammon N."/>
            <person name="Israni S."/>
            <person name="Pitluck S."/>
            <person name="Goltsman E."/>
            <person name="Martinez M."/>
            <person name="Schmutz J."/>
            <person name="Larimer F."/>
            <person name="Land M."/>
            <person name="Lykidis A."/>
            <person name="Richardson P."/>
        </authorList>
    </citation>
    <scope>NUCLEOTIDE SEQUENCE</scope>
    <source>
        <strain evidence="3">JMP134</strain>
    </source>
</reference>
<name>Q475S2_CUPPJ</name>
<evidence type="ECO:0000256" key="2">
    <source>
        <dbReference type="PIRSR" id="PIRSR613078-2"/>
    </source>
</evidence>
<feature type="binding site" evidence="2">
    <location>
        <begin position="98"/>
        <end position="101"/>
    </location>
    <ligand>
        <name>substrate</name>
    </ligand>
</feature>
<keyword evidence="3" id="KW-0413">Isomerase</keyword>
<organism evidence="3">
    <name type="scientific">Cupriavidus pinatubonensis (strain JMP 134 / LMG 1197)</name>
    <name type="common">Cupriavidus necator (strain JMP 134)</name>
    <dbReference type="NCBI Taxonomy" id="264198"/>
    <lineage>
        <taxon>Bacteria</taxon>
        <taxon>Pseudomonadati</taxon>
        <taxon>Pseudomonadota</taxon>
        <taxon>Betaproteobacteria</taxon>
        <taxon>Burkholderiales</taxon>
        <taxon>Burkholderiaceae</taxon>
        <taxon>Cupriavidus</taxon>
    </lineage>
</organism>
<dbReference type="GO" id="GO:0016791">
    <property type="term" value="F:phosphatase activity"/>
    <property type="evidence" value="ECO:0007669"/>
    <property type="project" value="TreeGrafter"/>
</dbReference>
<feature type="active site" description="Proton donor/acceptor" evidence="1">
    <location>
        <position position="98"/>
    </location>
</feature>
<dbReference type="Pfam" id="PF00300">
    <property type="entry name" value="His_Phos_1"/>
    <property type="match status" value="1"/>
</dbReference>
<dbReference type="PANTHER" id="PTHR48100:SF44">
    <property type="entry name" value="PHOSPHATASE C1620.13-RELATED"/>
    <property type="match status" value="1"/>
</dbReference>
<dbReference type="Gene3D" id="3.40.50.1240">
    <property type="entry name" value="Phosphoglycerate mutase-like"/>
    <property type="match status" value="1"/>
</dbReference>
<dbReference type="InterPro" id="IPR050275">
    <property type="entry name" value="PGM_Phosphatase"/>
</dbReference>
<dbReference type="EMBL" id="CP000090">
    <property type="protein sequence ID" value="AAZ59861.1"/>
    <property type="molecule type" value="Genomic_DNA"/>
</dbReference>
<accession>Q475S2</accession>
<dbReference type="CDD" id="cd07067">
    <property type="entry name" value="HP_PGM_like"/>
    <property type="match status" value="1"/>
</dbReference>
<feature type="active site" description="Tele-phosphohistidine intermediate" evidence="1">
    <location>
        <position position="25"/>
    </location>
</feature>
<dbReference type="GO" id="GO:0016853">
    <property type="term" value="F:isomerase activity"/>
    <property type="evidence" value="ECO:0007669"/>
    <property type="project" value="UniProtKB-KW"/>
</dbReference>
<feature type="binding site" evidence="2">
    <location>
        <begin position="24"/>
        <end position="31"/>
    </location>
    <ligand>
        <name>substrate</name>
    </ligand>
</feature>
<evidence type="ECO:0000256" key="1">
    <source>
        <dbReference type="PIRSR" id="PIRSR613078-1"/>
    </source>
</evidence>
<dbReference type="InterPro" id="IPR029033">
    <property type="entry name" value="His_PPase_superfam"/>
</dbReference>
<dbReference type="SMART" id="SM00855">
    <property type="entry name" value="PGAM"/>
    <property type="match status" value="1"/>
</dbReference>
<dbReference type="InterPro" id="IPR001345">
    <property type="entry name" value="PG/BPGM_mutase_AS"/>
</dbReference>
<feature type="binding site" evidence="2">
    <location>
        <position position="74"/>
    </location>
    <ligand>
        <name>substrate</name>
    </ligand>
</feature>
<dbReference type="HOGENOM" id="CLU_033323_9_5_4"/>
<dbReference type="PROSITE" id="PS00175">
    <property type="entry name" value="PG_MUTASE"/>
    <property type="match status" value="1"/>
</dbReference>
<proteinExistence type="predicted"/>